<dbReference type="RefSeq" id="WP_075627983.1">
    <property type="nucleotide sequence ID" value="NZ_FOAM01000032.1"/>
</dbReference>
<dbReference type="Proteomes" id="UP000186364">
    <property type="component" value="Unassembled WGS sequence"/>
</dbReference>
<dbReference type="AlphaFoldDB" id="A0A1Q9AW47"/>
<accession>A0A1Q9AW47</accession>
<dbReference type="OrthoDB" id="6057489at2"/>
<reference evidence="1 2" key="1">
    <citation type="submission" date="2016-09" db="EMBL/GenBank/DDBJ databases">
        <title>Rhizobium sp. nov., a novel species isolated from the rice rhizosphere.</title>
        <authorList>
            <person name="Zhao J."/>
            <person name="Zhang X."/>
        </authorList>
    </citation>
    <scope>NUCLEOTIDE SEQUENCE [LARGE SCALE GENOMIC DNA]</scope>
    <source>
        <strain evidence="1 2">1.7048</strain>
    </source>
</reference>
<comment type="caution">
    <text evidence="1">The sequence shown here is derived from an EMBL/GenBank/DDBJ whole genome shotgun (WGS) entry which is preliminary data.</text>
</comment>
<dbReference type="Gene3D" id="2.180.10.10">
    <property type="entry name" value="RHS repeat-associated core"/>
    <property type="match status" value="1"/>
</dbReference>
<proteinExistence type="predicted"/>
<name>A0A1Q9AW47_9HYPH</name>
<protein>
    <submittedName>
        <fullName evidence="1">Uncharacterized protein</fullName>
    </submittedName>
</protein>
<evidence type="ECO:0000313" key="1">
    <source>
        <dbReference type="EMBL" id="OLP59701.1"/>
    </source>
</evidence>
<evidence type="ECO:0000313" key="2">
    <source>
        <dbReference type="Proteomes" id="UP000186364"/>
    </source>
</evidence>
<gene>
    <name evidence="1" type="ORF">BJF93_07985</name>
</gene>
<sequence>MQIIAAAFPHAATQIGNKTLSYDANGNLLSDGSRSLAWSGANQLSSVTRENATAALTYGPD</sequence>
<keyword evidence="2" id="KW-1185">Reference proteome</keyword>
<organism evidence="1 2">
    <name type="scientific">Xaviernesmea oryzae</name>
    <dbReference type="NCBI Taxonomy" id="464029"/>
    <lineage>
        <taxon>Bacteria</taxon>
        <taxon>Pseudomonadati</taxon>
        <taxon>Pseudomonadota</taxon>
        <taxon>Alphaproteobacteria</taxon>
        <taxon>Hyphomicrobiales</taxon>
        <taxon>Rhizobiaceae</taxon>
        <taxon>Rhizobium/Agrobacterium group</taxon>
        <taxon>Xaviernesmea</taxon>
    </lineage>
</organism>
<dbReference type="EMBL" id="MKIP01000046">
    <property type="protein sequence ID" value="OLP59701.1"/>
    <property type="molecule type" value="Genomic_DNA"/>
</dbReference>